<dbReference type="Proteomes" id="UP001631969">
    <property type="component" value="Unassembled WGS sequence"/>
</dbReference>
<dbReference type="EMBL" id="JBJURJ010000004">
    <property type="protein sequence ID" value="MFM9328072.1"/>
    <property type="molecule type" value="Genomic_DNA"/>
</dbReference>
<name>A0ACC7NUN4_9BACL</name>
<organism evidence="1 2">
    <name type="scientific">Paenibacillus mesotrionivorans</name>
    <dbReference type="NCBI Taxonomy" id="3160968"/>
    <lineage>
        <taxon>Bacteria</taxon>
        <taxon>Bacillati</taxon>
        <taxon>Bacillota</taxon>
        <taxon>Bacilli</taxon>
        <taxon>Bacillales</taxon>
        <taxon>Paenibacillaceae</taxon>
        <taxon>Paenibacillus</taxon>
    </lineage>
</organism>
<proteinExistence type="predicted"/>
<comment type="caution">
    <text evidence="1">The sequence shown here is derived from an EMBL/GenBank/DDBJ whole genome shotgun (WGS) entry which is preliminary data.</text>
</comment>
<reference evidence="1" key="1">
    <citation type="submission" date="2024-12" db="EMBL/GenBank/DDBJ databases">
        <authorList>
            <person name="Wu N."/>
        </authorList>
    </citation>
    <scope>NUCLEOTIDE SEQUENCE</scope>
    <source>
        <strain evidence="1">P15</strain>
    </source>
</reference>
<evidence type="ECO:0000313" key="2">
    <source>
        <dbReference type="Proteomes" id="UP001631969"/>
    </source>
</evidence>
<protein>
    <submittedName>
        <fullName evidence="1">CBO0543 family protein</fullName>
    </submittedName>
</protein>
<sequence length="204" mass="23445">MDYQEGLSRVGDANSKIVEANGEVADVIFSVYIYHWNWYLAIFLIIAPWVIWAIFRNRESTARLLLAALFIMIFSAVLDTIGIENGLWAYPVKAIPSPTLSFSYRLSVLPVLAMLLIQYKPHVSPILKSILYAGVSAYVGLPLMSMVDLYKKLNWAYTYSFFILITMYLIAYWLTQLKSFKPISPGPDKEEPELHLVRRREKAR</sequence>
<accession>A0ACC7NUN4</accession>
<evidence type="ECO:0000313" key="1">
    <source>
        <dbReference type="EMBL" id="MFM9328072.1"/>
    </source>
</evidence>
<keyword evidence="2" id="KW-1185">Reference proteome</keyword>
<gene>
    <name evidence="1" type="ORF">ACI1P1_07235</name>
</gene>